<dbReference type="CDD" id="cd16926">
    <property type="entry name" value="HATPase_MutL-MLH-PMS-like"/>
    <property type="match status" value="1"/>
</dbReference>
<gene>
    <name evidence="4 8" type="primary">mutL</name>
    <name evidence="8" type="ORF">H9826_04570</name>
</gene>
<keyword evidence="8" id="KW-0255">Endonuclease</keyword>
<dbReference type="NCBIfam" id="TIGR00585">
    <property type="entry name" value="mutl"/>
    <property type="match status" value="1"/>
</dbReference>
<dbReference type="InterPro" id="IPR014762">
    <property type="entry name" value="DNA_mismatch_repair_CS"/>
</dbReference>
<dbReference type="Pfam" id="PF01119">
    <property type="entry name" value="DNA_mis_repair"/>
    <property type="match status" value="1"/>
</dbReference>
<dbReference type="InterPro" id="IPR042121">
    <property type="entry name" value="MutL_C_regsub"/>
</dbReference>
<dbReference type="GO" id="GO:0140664">
    <property type="term" value="F:ATP-dependent DNA damage sensor activity"/>
    <property type="evidence" value="ECO:0007669"/>
    <property type="project" value="InterPro"/>
</dbReference>
<feature type="compositionally biased region" description="Basic and acidic residues" evidence="5">
    <location>
        <begin position="366"/>
        <end position="376"/>
    </location>
</feature>
<dbReference type="SUPFAM" id="SSF118116">
    <property type="entry name" value="DNA mismatch repair protein MutL"/>
    <property type="match status" value="1"/>
</dbReference>
<reference evidence="8" key="2">
    <citation type="submission" date="2021-04" db="EMBL/GenBank/DDBJ databases">
        <authorList>
            <person name="Gilroy R."/>
        </authorList>
    </citation>
    <scope>NUCLEOTIDE SEQUENCE</scope>
    <source>
        <strain evidence="8">CHK33-7979</strain>
    </source>
</reference>
<dbReference type="SUPFAM" id="SSF55874">
    <property type="entry name" value="ATPase domain of HSP90 chaperone/DNA topoisomerase II/histidine kinase"/>
    <property type="match status" value="1"/>
</dbReference>
<sequence>MPHIQVLDSHVADLIAAGEVVERPASVVKELLENAIDAGATAVTVEIQHGGMTYIRVADNGCGIPPADVETAFLRHATSKVRTEHDLAAIGTLGFRGEALDAIAAVSRVEVLTRSGGNDLGVALTLEGGAVVSREEAGCPQGTTMVVRDLFYNTPARLKFMKKDTAEGAAVFAAVQREALARPGVSFKFLRDGRQELLTPGDGQLKSALYAVLGRELALGMLPVKGSGEDAVTVEGFVSLPACCRGSRNYQYFFVNGRFIKSRLLMAALEQAYQNQRMVGKFPGCVLHLTTRLNSVDVNVHPAKTEVKFVSERKIFDALYHAVLGALDGERRPPQADLAAPARPAAHDTVTPNQTFLTMSAADYRRAVPPRPRERTWTGTGAEAASRRTEVRQSGGLPLHDFARPVFSSPVRTAPEPNPAPVRAAVSQPPPVREVPPEEAPVSRTQAPSAAQAPSRVPEPAAQPAPEPEPWTVRGELFQTYILVEQGERAFFIDKHAAHERINFDRLKAAGYQPMVQLLLAPVVFTPAPEEGAALLEHLEELERFGFSCEDFGGGAILVRQCPDYVDADEVETTLLELAGDLLSARRTDPDGVRDHLLATMACKAAIKGGQKNGPAELERVARAVMAGEVKYCPHGRPVAVELTKAQLEKLFKRA</sequence>
<dbReference type="InterPro" id="IPR038973">
    <property type="entry name" value="MutL/Mlh/Pms-like"/>
</dbReference>
<dbReference type="InterPro" id="IPR014790">
    <property type="entry name" value="MutL_C"/>
</dbReference>
<evidence type="ECO:0000256" key="5">
    <source>
        <dbReference type="SAM" id="MobiDB-lite"/>
    </source>
</evidence>
<evidence type="ECO:0000256" key="2">
    <source>
        <dbReference type="ARBA" id="ARBA00022763"/>
    </source>
</evidence>
<dbReference type="InterPro" id="IPR013507">
    <property type="entry name" value="DNA_mismatch_S5_2-like"/>
</dbReference>
<evidence type="ECO:0000256" key="4">
    <source>
        <dbReference type="HAMAP-Rule" id="MF_00149"/>
    </source>
</evidence>
<name>A0A9D1Z3M3_9FIRM</name>
<comment type="caution">
    <text evidence="8">The sequence shown here is derived from an EMBL/GenBank/DDBJ whole genome shotgun (WGS) entry which is preliminary data.</text>
</comment>
<dbReference type="Pfam" id="PF08676">
    <property type="entry name" value="MutL_C"/>
    <property type="match status" value="1"/>
</dbReference>
<dbReference type="Gene3D" id="3.30.230.10">
    <property type="match status" value="1"/>
</dbReference>
<keyword evidence="8" id="KW-0378">Hydrolase</keyword>
<dbReference type="GO" id="GO:0004519">
    <property type="term" value="F:endonuclease activity"/>
    <property type="evidence" value="ECO:0007669"/>
    <property type="project" value="UniProtKB-KW"/>
</dbReference>
<dbReference type="GO" id="GO:0030983">
    <property type="term" value="F:mismatched DNA binding"/>
    <property type="evidence" value="ECO:0007669"/>
    <property type="project" value="InterPro"/>
</dbReference>
<evidence type="ECO:0000313" key="8">
    <source>
        <dbReference type="EMBL" id="HIY73232.1"/>
    </source>
</evidence>
<accession>A0A9D1Z3M3</accession>
<dbReference type="CDD" id="cd00782">
    <property type="entry name" value="MutL_Trans"/>
    <property type="match status" value="1"/>
</dbReference>
<dbReference type="SMART" id="SM00853">
    <property type="entry name" value="MutL_C"/>
    <property type="match status" value="1"/>
</dbReference>
<feature type="region of interest" description="Disordered" evidence="5">
    <location>
        <begin position="366"/>
        <end position="470"/>
    </location>
</feature>
<protein>
    <recommendedName>
        <fullName evidence="4">DNA mismatch repair protein MutL</fullName>
    </recommendedName>
</protein>
<feature type="domain" description="DNA mismatch repair protein S5" evidence="7">
    <location>
        <begin position="209"/>
        <end position="328"/>
    </location>
</feature>
<dbReference type="InterPro" id="IPR020568">
    <property type="entry name" value="Ribosomal_Su5_D2-typ_SF"/>
</dbReference>
<reference evidence="8" key="1">
    <citation type="journal article" date="2021" name="PeerJ">
        <title>Extensive microbial diversity within the chicken gut microbiome revealed by metagenomics and culture.</title>
        <authorList>
            <person name="Gilroy R."/>
            <person name="Ravi A."/>
            <person name="Getino M."/>
            <person name="Pursley I."/>
            <person name="Horton D.L."/>
            <person name="Alikhan N.F."/>
            <person name="Baker D."/>
            <person name="Gharbi K."/>
            <person name="Hall N."/>
            <person name="Watson M."/>
            <person name="Adriaenssens E.M."/>
            <person name="Foster-Nyarko E."/>
            <person name="Jarju S."/>
            <person name="Secka A."/>
            <person name="Antonio M."/>
            <person name="Oren A."/>
            <person name="Chaudhuri R.R."/>
            <person name="La Ragione R."/>
            <person name="Hildebrand F."/>
            <person name="Pallen M.J."/>
        </authorList>
    </citation>
    <scope>NUCLEOTIDE SEQUENCE</scope>
    <source>
        <strain evidence="8">CHK33-7979</strain>
    </source>
</reference>
<keyword evidence="3 4" id="KW-0234">DNA repair</keyword>
<dbReference type="FunFam" id="3.30.565.10:FF:000003">
    <property type="entry name" value="DNA mismatch repair endonuclease MutL"/>
    <property type="match status" value="1"/>
</dbReference>
<dbReference type="InterPro" id="IPR037198">
    <property type="entry name" value="MutL_C_sf"/>
</dbReference>
<evidence type="ECO:0000256" key="1">
    <source>
        <dbReference type="ARBA" id="ARBA00006082"/>
    </source>
</evidence>
<dbReference type="PROSITE" id="PS00058">
    <property type="entry name" value="DNA_MISMATCH_REPAIR_1"/>
    <property type="match status" value="1"/>
</dbReference>
<evidence type="ECO:0000256" key="3">
    <source>
        <dbReference type="ARBA" id="ARBA00023204"/>
    </source>
</evidence>
<dbReference type="EMBL" id="DXCX01000048">
    <property type="protein sequence ID" value="HIY73232.1"/>
    <property type="molecule type" value="Genomic_DNA"/>
</dbReference>
<keyword evidence="2 4" id="KW-0227">DNA damage</keyword>
<dbReference type="GO" id="GO:0016887">
    <property type="term" value="F:ATP hydrolysis activity"/>
    <property type="evidence" value="ECO:0007669"/>
    <property type="project" value="InterPro"/>
</dbReference>
<proteinExistence type="inferred from homology"/>
<dbReference type="Gene3D" id="3.30.1370.100">
    <property type="entry name" value="MutL, C-terminal domain, regulatory subdomain"/>
    <property type="match status" value="1"/>
</dbReference>
<dbReference type="GO" id="GO:0005524">
    <property type="term" value="F:ATP binding"/>
    <property type="evidence" value="ECO:0007669"/>
    <property type="project" value="InterPro"/>
</dbReference>
<dbReference type="PANTHER" id="PTHR10073">
    <property type="entry name" value="DNA MISMATCH REPAIR PROTEIN MLH, PMS, MUTL"/>
    <property type="match status" value="1"/>
</dbReference>
<comment type="function">
    <text evidence="4">This protein is involved in the repair of mismatches in DNA. It is required for dam-dependent methyl-directed DNA mismatch repair. May act as a 'molecular matchmaker', a protein that promotes the formation of a stable complex between two or more DNA-binding proteins in an ATP-dependent manner without itself being part of a final effector complex.</text>
</comment>
<dbReference type="GO" id="GO:0032300">
    <property type="term" value="C:mismatch repair complex"/>
    <property type="evidence" value="ECO:0007669"/>
    <property type="project" value="InterPro"/>
</dbReference>
<dbReference type="InterPro" id="IPR042120">
    <property type="entry name" value="MutL_C_dimsub"/>
</dbReference>
<organism evidence="8 9">
    <name type="scientific">Candidatus Intestinimonas merdavium</name>
    <dbReference type="NCBI Taxonomy" id="2838622"/>
    <lineage>
        <taxon>Bacteria</taxon>
        <taxon>Bacillati</taxon>
        <taxon>Bacillota</taxon>
        <taxon>Clostridia</taxon>
        <taxon>Eubacteriales</taxon>
        <taxon>Intestinimonas</taxon>
    </lineage>
</organism>
<evidence type="ECO:0000259" key="7">
    <source>
        <dbReference type="SMART" id="SM01340"/>
    </source>
</evidence>
<feature type="domain" description="MutL C-terminal dimerisation" evidence="6">
    <location>
        <begin position="473"/>
        <end position="613"/>
    </location>
</feature>
<dbReference type="Pfam" id="PF13589">
    <property type="entry name" value="HATPase_c_3"/>
    <property type="match status" value="1"/>
</dbReference>
<dbReference type="InterPro" id="IPR002099">
    <property type="entry name" value="MutL/Mlh/PMS"/>
</dbReference>
<dbReference type="HAMAP" id="MF_00149">
    <property type="entry name" value="DNA_mis_repair"/>
    <property type="match status" value="1"/>
</dbReference>
<dbReference type="PANTHER" id="PTHR10073:SF12">
    <property type="entry name" value="DNA MISMATCH REPAIR PROTEIN MLH1"/>
    <property type="match status" value="1"/>
</dbReference>
<evidence type="ECO:0000313" key="9">
    <source>
        <dbReference type="Proteomes" id="UP000886824"/>
    </source>
</evidence>
<evidence type="ECO:0000259" key="6">
    <source>
        <dbReference type="SMART" id="SM00853"/>
    </source>
</evidence>
<dbReference type="GO" id="GO:0006298">
    <property type="term" value="P:mismatch repair"/>
    <property type="evidence" value="ECO:0007669"/>
    <property type="project" value="UniProtKB-UniRule"/>
</dbReference>
<dbReference type="SMART" id="SM01340">
    <property type="entry name" value="DNA_mis_repair"/>
    <property type="match status" value="1"/>
</dbReference>
<dbReference type="Gene3D" id="3.30.1540.20">
    <property type="entry name" value="MutL, C-terminal domain, dimerisation subdomain"/>
    <property type="match status" value="1"/>
</dbReference>
<dbReference type="AlphaFoldDB" id="A0A9D1Z3M3"/>
<dbReference type="InterPro" id="IPR036890">
    <property type="entry name" value="HATPase_C_sf"/>
</dbReference>
<dbReference type="Proteomes" id="UP000886824">
    <property type="component" value="Unassembled WGS sequence"/>
</dbReference>
<dbReference type="Gene3D" id="3.30.565.10">
    <property type="entry name" value="Histidine kinase-like ATPase, C-terminal domain"/>
    <property type="match status" value="1"/>
</dbReference>
<dbReference type="InterPro" id="IPR014721">
    <property type="entry name" value="Ribsml_uS5_D2-typ_fold_subgr"/>
</dbReference>
<comment type="similarity">
    <text evidence="1 4">Belongs to the DNA mismatch repair MutL/HexB family.</text>
</comment>
<dbReference type="SUPFAM" id="SSF54211">
    <property type="entry name" value="Ribosomal protein S5 domain 2-like"/>
    <property type="match status" value="1"/>
</dbReference>
<dbReference type="InterPro" id="IPR020667">
    <property type="entry name" value="DNA_mismatch_repair_MutL"/>
</dbReference>
<keyword evidence="8" id="KW-0540">Nuclease</keyword>